<evidence type="ECO:0000256" key="1">
    <source>
        <dbReference type="ARBA" id="ARBA00004496"/>
    </source>
</evidence>
<comment type="caution">
    <text evidence="9">The sequence shown here is derived from an EMBL/GenBank/DDBJ whole genome shotgun (WGS) entry which is preliminary data.</text>
</comment>
<evidence type="ECO:0000256" key="4">
    <source>
        <dbReference type="ARBA" id="ARBA00022597"/>
    </source>
</evidence>
<keyword evidence="6" id="KW-0598">Phosphotransferase system</keyword>
<evidence type="ECO:0000256" key="2">
    <source>
        <dbReference type="ARBA" id="ARBA00022448"/>
    </source>
</evidence>
<evidence type="ECO:0000256" key="7">
    <source>
        <dbReference type="ARBA" id="ARBA00022777"/>
    </source>
</evidence>
<keyword evidence="5" id="KW-0808">Transferase</keyword>
<reference evidence="9 10" key="1">
    <citation type="submission" date="2024-04" db="EMBL/GenBank/DDBJ databases">
        <title>Human intestinal bacterial collection.</title>
        <authorList>
            <person name="Pauvert C."/>
            <person name="Hitch T.C.A."/>
            <person name="Clavel T."/>
        </authorList>
    </citation>
    <scope>NUCLEOTIDE SEQUENCE [LARGE SCALE GENOMIC DNA]</scope>
    <source>
        <strain evidence="9 10">CLA-AA-H197</strain>
    </source>
</reference>
<keyword evidence="2" id="KW-0813">Transport</keyword>
<protein>
    <submittedName>
        <fullName evidence="9">PTS sugar transporter subunit IIB</fullName>
    </submittedName>
</protein>
<evidence type="ECO:0000256" key="3">
    <source>
        <dbReference type="ARBA" id="ARBA00022490"/>
    </source>
</evidence>
<keyword evidence="7" id="KW-0418">Kinase</keyword>
<sequence length="161" mass="17881">MIAHYRVDSRVVHGQTTTRVTKENPVDGVIIVDDEISRDKFMLGVFANTLGSIRVLGFSVKKALEKLPEASASKKRYLVIFKTPETARELVEQGFEFDGALNCGPQPNCDGAKLVEKMLYLTEPQIDALNYLDSRGVKLIINPAFTTPDLSWPEAKRKAGI</sequence>
<keyword evidence="10" id="KW-1185">Reference proteome</keyword>
<evidence type="ECO:0000313" key="10">
    <source>
        <dbReference type="Proteomes" id="UP001478817"/>
    </source>
</evidence>
<dbReference type="Pfam" id="PF03830">
    <property type="entry name" value="PTSIIB_sorb"/>
    <property type="match status" value="1"/>
</dbReference>
<evidence type="ECO:0000256" key="6">
    <source>
        <dbReference type="ARBA" id="ARBA00022683"/>
    </source>
</evidence>
<accession>A0ABV1IIQ5</accession>
<evidence type="ECO:0000256" key="5">
    <source>
        <dbReference type="ARBA" id="ARBA00022679"/>
    </source>
</evidence>
<name>A0ABV1IIQ5_9ACTN</name>
<dbReference type="PROSITE" id="PS51101">
    <property type="entry name" value="PTS_EIIB_TYPE_4"/>
    <property type="match status" value="1"/>
</dbReference>
<feature type="domain" description="PTS EIIB type-4" evidence="8">
    <location>
        <begin position="1"/>
        <end position="161"/>
    </location>
</feature>
<keyword evidence="4 9" id="KW-0762">Sugar transport</keyword>
<evidence type="ECO:0000313" key="9">
    <source>
        <dbReference type="EMBL" id="MEQ2638486.1"/>
    </source>
</evidence>
<evidence type="ECO:0000259" key="8">
    <source>
        <dbReference type="PROSITE" id="PS51101"/>
    </source>
</evidence>
<gene>
    <name evidence="9" type="ORF">AAAT05_09070</name>
</gene>
<proteinExistence type="predicted"/>
<dbReference type="RefSeq" id="WP_349183174.1">
    <property type="nucleotide sequence ID" value="NZ_JBBNGS010000022.1"/>
</dbReference>
<dbReference type="InterPro" id="IPR004720">
    <property type="entry name" value="PTS_IIB_sorbose-sp"/>
</dbReference>
<dbReference type="EMBL" id="JBBNGS010000022">
    <property type="protein sequence ID" value="MEQ2638486.1"/>
    <property type="molecule type" value="Genomic_DNA"/>
</dbReference>
<organism evidence="9 10">
    <name type="scientific">Paratractidigestivibacter faecalis</name>
    <dbReference type="NCBI Taxonomy" id="2292441"/>
    <lineage>
        <taxon>Bacteria</taxon>
        <taxon>Bacillati</taxon>
        <taxon>Actinomycetota</taxon>
        <taxon>Coriobacteriia</taxon>
        <taxon>Coriobacteriales</taxon>
        <taxon>Atopobiaceae</taxon>
        <taxon>Paratractidigestivibacter</taxon>
    </lineage>
</organism>
<dbReference type="Gene3D" id="3.40.35.10">
    <property type="entry name" value="Phosphotransferase system, sorbose subfamily IIB component"/>
    <property type="match status" value="1"/>
</dbReference>
<dbReference type="InterPro" id="IPR036667">
    <property type="entry name" value="PTS_IIB_sorbose-sp_sf"/>
</dbReference>
<dbReference type="SUPFAM" id="SSF52728">
    <property type="entry name" value="PTS IIb component"/>
    <property type="match status" value="1"/>
</dbReference>
<dbReference type="Proteomes" id="UP001478817">
    <property type="component" value="Unassembled WGS sequence"/>
</dbReference>
<comment type="subcellular location">
    <subcellularLocation>
        <location evidence="1">Cytoplasm</location>
    </subcellularLocation>
</comment>
<keyword evidence="3" id="KW-0963">Cytoplasm</keyword>